<evidence type="ECO:0000256" key="2">
    <source>
        <dbReference type="ARBA" id="ARBA00023125"/>
    </source>
</evidence>
<dbReference type="Pfam" id="PF19361">
    <property type="entry name" value="DUF5937"/>
    <property type="match status" value="1"/>
</dbReference>
<dbReference type="PANTHER" id="PTHR33154">
    <property type="entry name" value="TRANSCRIPTIONAL REGULATOR, ARSR FAMILY"/>
    <property type="match status" value="1"/>
</dbReference>
<comment type="caution">
    <text evidence="5">The sequence shown here is derived from an EMBL/GenBank/DDBJ whole genome shotgun (WGS) entry which is preliminary data.</text>
</comment>
<evidence type="ECO:0000313" key="5">
    <source>
        <dbReference type="EMBL" id="MFC3893032.1"/>
    </source>
</evidence>
<dbReference type="SUPFAM" id="SSF46785">
    <property type="entry name" value="Winged helix' DNA-binding domain"/>
    <property type="match status" value="1"/>
</dbReference>
<dbReference type="RefSeq" id="WP_382373230.1">
    <property type="nucleotide sequence ID" value="NZ_JBHRZI010000014.1"/>
</dbReference>
<dbReference type="SMART" id="SM00418">
    <property type="entry name" value="HTH_ARSR"/>
    <property type="match status" value="1"/>
</dbReference>
<organism evidence="5 6">
    <name type="scientific">Lentzea rhizosphaerae</name>
    <dbReference type="NCBI Taxonomy" id="2041025"/>
    <lineage>
        <taxon>Bacteria</taxon>
        <taxon>Bacillati</taxon>
        <taxon>Actinomycetota</taxon>
        <taxon>Actinomycetes</taxon>
        <taxon>Pseudonocardiales</taxon>
        <taxon>Pseudonocardiaceae</taxon>
        <taxon>Lentzea</taxon>
    </lineage>
</organism>
<dbReference type="InterPro" id="IPR036388">
    <property type="entry name" value="WH-like_DNA-bd_sf"/>
</dbReference>
<evidence type="ECO:0000313" key="6">
    <source>
        <dbReference type="Proteomes" id="UP001595690"/>
    </source>
</evidence>
<name>A0ABV8BUL6_9PSEU</name>
<dbReference type="InterPro" id="IPR036390">
    <property type="entry name" value="WH_DNA-bd_sf"/>
</dbReference>
<keyword evidence="6" id="KW-1185">Reference proteome</keyword>
<accession>A0ABV8BUL6</accession>
<sequence length="368" mass="40488">MSVLLRLHGVRPAEVSARCSAAAELMACLHVLAEPEHHPDRGAWVRRVLTDLPEPAAADLVAFAPLWARFRTRLMLPLTQGGSGDLDAELAQISGLDIGVFIQMAGMAIFGLRQNFAWPLDDAAGAQAFVRACGERSTRRGVLAAELVADPERLRVRLIGLLHVASETFFGVLWRRLQPALQRSVERVEASLRTEPLPLVVGSLAPNSVIDVAEHTVEFSKLQQAAVPVRGRGLVLVPSHFAHPHLLVKAEKVKGWPSQQQPPVVVQYPAEQHGPRGADTLDKIRERMLVLTDAGRLEICRHLINEQCTTTELAWRTGMTQPQVSRHLRRLREAGLVVSARHGRTVQHRIQTSRLYGIGYDLVAGIVG</sequence>
<proteinExistence type="predicted"/>
<keyword evidence="2" id="KW-0238">DNA-binding</keyword>
<keyword evidence="1" id="KW-0805">Transcription regulation</keyword>
<dbReference type="PRINTS" id="PR00778">
    <property type="entry name" value="HTHARSR"/>
</dbReference>
<dbReference type="InterPro" id="IPR051081">
    <property type="entry name" value="HTH_MetalResp_TranReg"/>
</dbReference>
<dbReference type="InterPro" id="IPR001845">
    <property type="entry name" value="HTH_ArsR_DNA-bd_dom"/>
</dbReference>
<reference evidence="6" key="1">
    <citation type="journal article" date="2019" name="Int. J. Syst. Evol. Microbiol.">
        <title>The Global Catalogue of Microorganisms (GCM) 10K type strain sequencing project: providing services to taxonomists for standard genome sequencing and annotation.</title>
        <authorList>
            <consortium name="The Broad Institute Genomics Platform"/>
            <consortium name="The Broad Institute Genome Sequencing Center for Infectious Disease"/>
            <person name="Wu L."/>
            <person name="Ma J."/>
        </authorList>
    </citation>
    <scope>NUCLEOTIDE SEQUENCE [LARGE SCALE GENOMIC DNA]</scope>
    <source>
        <strain evidence="6">CGMCC 4.7405</strain>
    </source>
</reference>
<dbReference type="PROSITE" id="PS50987">
    <property type="entry name" value="HTH_ARSR_2"/>
    <property type="match status" value="1"/>
</dbReference>
<dbReference type="Proteomes" id="UP001595690">
    <property type="component" value="Unassembled WGS sequence"/>
</dbReference>
<evidence type="ECO:0000256" key="3">
    <source>
        <dbReference type="ARBA" id="ARBA00023163"/>
    </source>
</evidence>
<gene>
    <name evidence="5" type="ORF">ACFOWZ_16260</name>
</gene>
<keyword evidence="3" id="KW-0804">Transcription</keyword>
<dbReference type="NCBIfam" id="NF033788">
    <property type="entry name" value="HTH_metalloreg"/>
    <property type="match status" value="1"/>
</dbReference>
<dbReference type="CDD" id="cd00090">
    <property type="entry name" value="HTH_ARSR"/>
    <property type="match status" value="1"/>
</dbReference>
<dbReference type="InterPro" id="IPR011991">
    <property type="entry name" value="ArsR-like_HTH"/>
</dbReference>
<dbReference type="Pfam" id="PF01022">
    <property type="entry name" value="HTH_5"/>
    <property type="match status" value="1"/>
</dbReference>
<protein>
    <submittedName>
        <fullName evidence="5">DUF5937 family protein</fullName>
    </submittedName>
</protein>
<dbReference type="PANTHER" id="PTHR33154:SF33">
    <property type="entry name" value="TRANSCRIPTIONAL REPRESSOR SDPR"/>
    <property type="match status" value="1"/>
</dbReference>
<evidence type="ECO:0000256" key="1">
    <source>
        <dbReference type="ARBA" id="ARBA00023015"/>
    </source>
</evidence>
<feature type="domain" description="HTH arsR-type" evidence="4">
    <location>
        <begin position="276"/>
        <end position="368"/>
    </location>
</feature>
<dbReference type="InterPro" id="IPR045981">
    <property type="entry name" value="DUF5937"/>
</dbReference>
<evidence type="ECO:0000259" key="4">
    <source>
        <dbReference type="PROSITE" id="PS50987"/>
    </source>
</evidence>
<dbReference type="EMBL" id="JBHRZI010000014">
    <property type="protein sequence ID" value="MFC3893032.1"/>
    <property type="molecule type" value="Genomic_DNA"/>
</dbReference>
<dbReference type="Gene3D" id="1.10.10.10">
    <property type="entry name" value="Winged helix-like DNA-binding domain superfamily/Winged helix DNA-binding domain"/>
    <property type="match status" value="1"/>
</dbReference>